<feature type="domain" description="Chromo" evidence="4">
    <location>
        <begin position="212"/>
        <end position="267"/>
    </location>
</feature>
<feature type="compositionally biased region" description="Polar residues" evidence="3">
    <location>
        <begin position="149"/>
        <end position="164"/>
    </location>
</feature>
<dbReference type="GO" id="GO:0005634">
    <property type="term" value="C:nucleus"/>
    <property type="evidence" value="ECO:0007669"/>
    <property type="project" value="UniProtKB-SubCell"/>
</dbReference>
<evidence type="ECO:0000313" key="6">
    <source>
        <dbReference type="Proteomes" id="UP000728032"/>
    </source>
</evidence>
<dbReference type="CDD" id="cd00034">
    <property type="entry name" value="CSD"/>
    <property type="match status" value="1"/>
</dbReference>
<dbReference type="InterPro" id="IPR023779">
    <property type="entry name" value="Chromodomain_CS"/>
</dbReference>
<dbReference type="PROSITE" id="PS50013">
    <property type="entry name" value="CHROMO_2"/>
    <property type="match status" value="2"/>
</dbReference>
<accession>A0A7R9MEC5</accession>
<keyword evidence="6" id="KW-1185">Reference proteome</keyword>
<proteinExistence type="predicted"/>
<protein>
    <recommendedName>
        <fullName evidence="4">Chromo domain-containing protein</fullName>
    </recommendedName>
</protein>
<dbReference type="Pfam" id="PF00385">
    <property type="entry name" value="Chromo"/>
    <property type="match status" value="1"/>
</dbReference>
<dbReference type="EMBL" id="OC929963">
    <property type="protein sequence ID" value="CAD7658505.1"/>
    <property type="molecule type" value="Genomic_DNA"/>
</dbReference>
<dbReference type="PROSITE" id="PS00598">
    <property type="entry name" value="CHROMO_1"/>
    <property type="match status" value="1"/>
</dbReference>
<dbReference type="InterPro" id="IPR000953">
    <property type="entry name" value="Chromo/chromo_shadow_dom"/>
</dbReference>
<dbReference type="AlphaFoldDB" id="A0A7R9MEC5"/>
<dbReference type="EMBL" id="CAJPVJ010015138">
    <property type="protein sequence ID" value="CAG2175691.1"/>
    <property type="molecule type" value="Genomic_DNA"/>
</dbReference>
<name>A0A7R9MEC5_9ACAR</name>
<dbReference type="Proteomes" id="UP000728032">
    <property type="component" value="Unassembled WGS sequence"/>
</dbReference>
<evidence type="ECO:0000256" key="3">
    <source>
        <dbReference type="SAM" id="MobiDB-lite"/>
    </source>
</evidence>
<feature type="region of interest" description="Disordered" evidence="3">
    <location>
        <begin position="132"/>
        <end position="170"/>
    </location>
</feature>
<evidence type="ECO:0000259" key="4">
    <source>
        <dbReference type="PROSITE" id="PS50013"/>
    </source>
</evidence>
<dbReference type="InterPro" id="IPR051219">
    <property type="entry name" value="Heterochromatin_chromo-domain"/>
</dbReference>
<gene>
    <name evidence="5" type="ORF">ONB1V03_LOCUS15126</name>
</gene>
<dbReference type="PANTHER" id="PTHR22812">
    <property type="entry name" value="CHROMOBOX PROTEIN"/>
    <property type="match status" value="1"/>
</dbReference>
<dbReference type="SMART" id="SM00298">
    <property type="entry name" value="CHROMO"/>
    <property type="match status" value="1"/>
</dbReference>
<dbReference type="CDD" id="cd00024">
    <property type="entry name" value="CD_CSD"/>
    <property type="match status" value="1"/>
</dbReference>
<dbReference type="GO" id="GO:0000792">
    <property type="term" value="C:heterochromatin"/>
    <property type="evidence" value="ECO:0007669"/>
    <property type="project" value="UniProtKB-ARBA"/>
</dbReference>
<keyword evidence="2" id="KW-0539">Nucleus</keyword>
<dbReference type="InterPro" id="IPR008251">
    <property type="entry name" value="Chromo_shadow_dom"/>
</dbReference>
<dbReference type="SMART" id="SM00300">
    <property type="entry name" value="ChSh"/>
    <property type="match status" value="1"/>
</dbReference>
<evidence type="ECO:0000313" key="5">
    <source>
        <dbReference type="EMBL" id="CAD7658505.1"/>
    </source>
</evidence>
<evidence type="ECO:0000256" key="1">
    <source>
        <dbReference type="ARBA" id="ARBA00004123"/>
    </source>
</evidence>
<dbReference type="OrthoDB" id="6421266at2759"/>
<dbReference type="Pfam" id="PF01393">
    <property type="entry name" value="Chromo_shadow"/>
    <property type="match status" value="1"/>
</dbReference>
<dbReference type="Gene3D" id="2.40.50.40">
    <property type="match status" value="2"/>
</dbReference>
<dbReference type="InterPro" id="IPR023780">
    <property type="entry name" value="Chromo_domain"/>
</dbReference>
<sequence>MSKKSPKLAKKSTLESRDAYIGGDVQEYLVERLLDKRVVRGCPLYLIKWQGFSDAVNTWEPINNLLPGCHHLIRAFEANHSHDTQEATQHISQDILQEDTQETHDSDATEVDSDFINDSDISHELSTLQLADGLTGDDNTGGADIDGNGITQSDTSDPQSTGDGVNTGAEESGVALDTSASTLASTSTATTGAIASEETPAYVARSEWPTDLIPERVIGVNRDSDLELWHFIEWRNSSEVSVMPSRVSNKCCPQLVIKFYENRVLYK</sequence>
<reference evidence="5" key="1">
    <citation type="submission" date="2020-11" db="EMBL/GenBank/DDBJ databases">
        <authorList>
            <person name="Tran Van P."/>
        </authorList>
    </citation>
    <scope>NUCLEOTIDE SEQUENCE</scope>
</reference>
<feature type="domain" description="Chromo" evidence="4">
    <location>
        <begin position="28"/>
        <end position="88"/>
    </location>
</feature>
<evidence type="ECO:0000256" key="2">
    <source>
        <dbReference type="ARBA" id="ARBA00023242"/>
    </source>
</evidence>
<dbReference type="SUPFAM" id="SSF54160">
    <property type="entry name" value="Chromo domain-like"/>
    <property type="match status" value="2"/>
</dbReference>
<organism evidence="5">
    <name type="scientific">Oppiella nova</name>
    <dbReference type="NCBI Taxonomy" id="334625"/>
    <lineage>
        <taxon>Eukaryota</taxon>
        <taxon>Metazoa</taxon>
        <taxon>Ecdysozoa</taxon>
        <taxon>Arthropoda</taxon>
        <taxon>Chelicerata</taxon>
        <taxon>Arachnida</taxon>
        <taxon>Acari</taxon>
        <taxon>Acariformes</taxon>
        <taxon>Sarcoptiformes</taxon>
        <taxon>Oribatida</taxon>
        <taxon>Brachypylina</taxon>
        <taxon>Oppioidea</taxon>
        <taxon>Oppiidae</taxon>
        <taxon>Oppiella</taxon>
    </lineage>
</organism>
<dbReference type="InterPro" id="IPR016197">
    <property type="entry name" value="Chromo-like_dom_sf"/>
</dbReference>
<comment type="subcellular location">
    <subcellularLocation>
        <location evidence="1">Nucleus</location>
    </subcellularLocation>
</comment>